<dbReference type="InterPro" id="IPR040273">
    <property type="entry name" value="PIP1"/>
</dbReference>
<evidence type="ECO:0000313" key="2">
    <source>
        <dbReference type="Proteomes" id="UP000249390"/>
    </source>
</evidence>
<comment type="caution">
    <text evidence="1">The sequence shown here is derived from an EMBL/GenBank/DDBJ whole genome shotgun (WGS) entry which is preliminary data.</text>
</comment>
<organism evidence="1 2">
    <name type="scientific">Cuscuta australis</name>
    <dbReference type="NCBI Taxonomy" id="267555"/>
    <lineage>
        <taxon>Eukaryota</taxon>
        <taxon>Viridiplantae</taxon>
        <taxon>Streptophyta</taxon>
        <taxon>Embryophyta</taxon>
        <taxon>Tracheophyta</taxon>
        <taxon>Spermatophyta</taxon>
        <taxon>Magnoliopsida</taxon>
        <taxon>eudicotyledons</taxon>
        <taxon>Gunneridae</taxon>
        <taxon>Pentapetalae</taxon>
        <taxon>asterids</taxon>
        <taxon>lamiids</taxon>
        <taxon>Solanales</taxon>
        <taxon>Convolvulaceae</taxon>
        <taxon>Cuscuteae</taxon>
        <taxon>Cuscuta</taxon>
        <taxon>Cuscuta subgen. Grammica</taxon>
        <taxon>Cuscuta sect. Cleistogrammica</taxon>
    </lineage>
</organism>
<reference evidence="1 2" key="1">
    <citation type="submission" date="2018-06" db="EMBL/GenBank/DDBJ databases">
        <title>The Genome of Cuscuta australis (Dodder) Provides Insight into the Evolution of Plant Parasitism.</title>
        <authorList>
            <person name="Liu H."/>
        </authorList>
    </citation>
    <scope>NUCLEOTIDE SEQUENCE [LARGE SCALE GENOMIC DNA]</scope>
    <source>
        <strain evidence="2">cv. Yunnan</strain>
        <tissue evidence="1">Vines</tissue>
    </source>
</reference>
<sequence>MDCRRRSGLPVEVVAAAFIIVFVALTSSVHVDAAGRARLFNEDFAAPGHLQAEAANLPPSVFDRVGISLSNWMEMLPSGPSPKGAGH</sequence>
<dbReference type="GO" id="GO:0006952">
    <property type="term" value="P:defense response"/>
    <property type="evidence" value="ECO:0007669"/>
    <property type="project" value="InterPro"/>
</dbReference>
<proteinExistence type="predicted"/>
<dbReference type="Proteomes" id="UP000249390">
    <property type="component" value="Unassembled WGS sequence"/>
</dbReference>
<evidence type="ECO:0000313" key="1">
    <source>
        <dbReference type="EMBL" id="RAL54653.1"/>
    </source>
</evidence>
<keyword evidence="2" id="KW-1185">Reference proteome</keyword>
<accession>A0A328EDK3</accession>
<name>A0A328EDK3_9ASTE</name>
<gene>
    <name evidence="1" type="ORF">DM860_001781</name>
</gene>
<dbReference type="AlphaFoldDB" id="A0A328EDK3"/>
<protein>
    <submittedName>
        <fullName evidence="1">Uncharacterized protein</fullName>
    </submittedName>
</protein>
<dbReference type="PANTHER" id="PTHR37245">
    <property type="entry name" value="PAMP-INDUCED SECRETED PEPTIDE 1"/>
    <property type="match status" value="1"/>
</dbReference>
<dbReference type="EMBL" id="NQVE01000009">
    <property type="protein sequence ID" value="RAL54653.1"/>
    <property type="molecule type" value="Genomic_DNA"/>
</dbReference>
<dbReference type="PANTHER" id="PTHR37245:SF4">
    <property type="entry name" value="PAMP-INDUCED SECRETED PEPTIDE 1"/>
    <property type="match status" value="1"/>
</dbReference>